<proteinExistence type="predicted"/>
<evidence type="ECO:0000313" key="3">
    <source>
        <dbReference type="Proteomes" id="UP000031972"/>
    </source>
</evidence>
<dbReference type="Proteomes" id="UP000031972">
    <property type="component" value="Unassembled WGS sequence"/>
</dbReference>
<keyword evidence="3" id="KW-1185">Reference proteome</keyword>
<accession>A0A0C2QYU8</accession>
<evidence type="ECO:0000313" key="2">
    <source>
        <dbReference type="EMBL" id="KIL43225.1"/>
    </source>
</evidence>
<dbReference type="RefSeq" id="WP_041061598.1">
    <property type="nucleotide sequence ID" value="NZ_JXRR01000022.1"/>
</dbReference>
<dbReference type="EMBL" id="JXRR01000022">
    <property type="protein sequence ID" value="KIL43225.1"/>
    <property type="molecule type" value="Genomic_DNA"/>
</dbReference>
<feature type="transmembrane region" description="Helical" evidence="1">
    <location>
        <begin position="7"/>
        <end position="26"/>
    </location>
</feature>
<name>A0A0C2QYU8_9BACL</name>
<comment type="caution">
    <text evidence="2">The sequence shown here is derived from an EMBL/GenBank/DDBJ whole genome shotgun (WGS) entry which is preliminary data.</text>
</comment>
<sequence length="178" mass="20469">MKKLYSVLVITAMGVFIFIYLNSSFYQNGNNEESIVKTIQSLDLFENSSIEIIDIKDVGEERVVAFLSNNTPAYSHFEKDKYGNYDWKSAEKKEGTLAHFLITLSQDMGDGYPNLIYLTITTQDNEISKMELGANEYVFVEAFDLNRNSATWTELPKEKEIAIEHKYYDIDGNLIENE</sequence>
<dbReference type="PATRIC" id="fig|220754.4.peg.3639"/>
<keyword evidence="1" id="KW-0472">Membrane</keyword>
<reference evidence="2 3" key="1">
    <citation type="submission" date="2015-01" db="EMBL/GenBank/DDBJ databases">
        <title>Jeotgalibacillus campisalis genome sequencing.</title>
        <authorList>
            <person name="Goh K.M."/>
            <person name="Chan K.-G."/>
            <person name="Yaakop A.S."/>
            <person name="Ee R."/>
            <person name="Gan H.M."/>
            <person name="Chan C.S."/>
        </authorList>
    </citation>
    <scope>NUCLEOTIDE SEQUENCE [LARGE SCALE GENOMIC DNA]</scope>
    <source>
        <strain evidence="2 3">SF-57</strain>
    </source>
</reference>
<evidence type="ECO:0000256" key="1">
    <source>
        <dbReference type="SAM" id="Phobius"/>
    </source>
</evidence>
<protein>
    <submittedName>
        <fullName evidence="2">Uncharacterized protein</fullName>
    </submittedName>
</protein>
<organism evidence="2 3">
    <name type="scientific">Jeotgalibacillus campisalis</name>
    <dbReference type="NCBI Taxonomy" id="220754"/>
    <lineage>
        <taxon>Bacteria</taxon>
        <taxon>Bacillati</taxon>
        <taxon>Bacillota</taxon>
        <taxon>Bacilli</taxon>
        <taxon>Bacillales</taxon>
        <taxon>Caryophanaceae</taxon>
        <taxon>Jeotgalibacillus</taxon>
    </lineage>
</organism>
<keyword evidence="1" id="KW-1133">Transmembrane helix</keyword>
<dbReference type="OrthoDB" id="2624420at2"/>
<dbReference type="AlphaFoldDB" id="A0A0C2QYU8"/>
<gene>
    <name evidence="2" type="ORF">KR50_36280</name>
</gene>
<keyword evidence="1" id="KW-0812">Transmembrane</keyword>